<dbReference type="PANTHER" id="PTHR10996">
    <property type="entry name" value="2-HYDROXYACID DEHYDROGENASE-RELATED"/>
    <property type="match status" value="1"/>
</dbReference>
<comment type="caution">
    <text evidence="5">The sequence shown here is derived from an EMBL/GenBank/DDBJ whole genome shotgun (WGS) entry which is preliminary data.</text>
</comment>
<accession>A0A511KNX4</accession>
<dbReference type="InterPro" id="IPR050223">
    <property type="entry name" value="D-isomer_2-hydroxyacid_DH"/>
</dbReference>
<comment type="similarity">
    <text evidence="2">Belongs to the D-isomer specific 2-hydroxyacid dehydrogenase family.</text>
</comment>
<dbReference type="InterPro" id="IPR029753">
    <property type="entry name" value="D-isomer_DH_CS"/>
</dbReference>
<dbReference type="GO" id="GO:0005829">
    <property type="term" value="C:cytosol"/>
    <property type="evidence" value="ECO:0007669"/>
    <property type="project" value="TreeGrafter"/>
</dbReference>
<dbReference type="GO" id="GO:0016618">
    <property type="term" value="F:hydroxypyruvate reductase [NAD(P)H] activity"/>
    <property type="evidence" value="ECO:0007669"/>
    <property type="project" value="TreeGrafter"/>
</dbReference>
<dbReference type="Pfam" id="PF02826">
    <property type="entry name" value="2-Hacid_dh_C"/>
    <property type="match status" value="1"/>
</dbReference>
<protein>
    <submittedName>
        <fullName evidence="5">D-mandelate dehydrogenase</fullName>
    </submittedName>
</protein>
<dbReference type="PANTHER" id="PTHR10996:SF281">
    <property type="entry name" value="D-ISOMER SPECIFIC 2-HYDROXYACID DEHYDROGENASE NAD-BINDING DOMAIN-CONTAINING PROTEIN-RELATED"/>
    <property type="match status" value="1"/>
</dbReference>
<dbReference type="GO" id="GO:0030267">
    <property type="term" value="F:glyoxylate reductase (NADPH) activity"/>
    <property type="evidence" value="ECO:0007669"/>
    <property type="project" value="TreeGrafter"/>
</dbReference>
<sequence>MPTSIPATTSNRPRILVLGDPPYLRIAQWEQFQQRFEVVTPDLSSREGFMQALREKRYGDFHGIVKFAVETGNGASPWDEELISLLPSSVKLFAAAGAGFDYLSLPALNARNIAFANSRGAGDTATSDIALFLILATFRLTTYSEWAARTGDPKVFDEVHLEIGKKARNPSGKTLGCVGLGAIQREVARKARALGMRVCYYDVVPPPKEVVDAVEAEKCETLHELAGKADCVSVSVPYIDSTHHLIDGPFLAAMKPGSRVVNTARGPVVEEAALVEALKSGHLLSAGLDVHEFEPQVSKELIEMKQVTLMSHIGGVAQETFVEFERLVMSNTERFLLDGEQLLTPIGKQFEPIKAW</sequence>
<dbReference type="SUPFAM" id="SSF52283">
    <property type="entry name" value="Formate/glycerate dehydrogenase catalytic domain-like"/>
    <property type="match status" value="1"/>
</dbReference>
<dbReference type="Proteomes" id="UP000321518">
    <property type="component" value="Unassembled WGS sequence"/>
</dbReference>
<reference evidence="5 6" key="1">
    <citation type="submission" date="2019-07" db="EMBL/GenBank/DDBJ databases">
        <title>Rhodotorula toruloides NBRC10032 genome sequencing.</title>
        <authorList>
            <person name="Shida Y."/>
            <person name="Takaku H."/>
            <person name="Ogasawara W."/>
            <person name="Mori K."/>
        </authorList>
    </citation>
    <scope>NUCLEOTIDE SEQUENCE [LARGE SCALE GENOMIC DNA]</scope>
    <source>
        <strain evidence="5 6">NBRC10032</strain>
    </source>
</reference>
<dbReference type="InterPro" id="IPR006139">
    <property type="entry name" value="D-isomer_2_OHA_DH_cat_dom"/>
</dbReference>
<dbReference type="PROSITE" id="PS00671">
    <property type="entry name" value="D_2_HYDROXYACID_DH_3"/>
    <property type="match status" value="1"/>
</dbReference>
<dbReference type="InterPro" id="IPR006140">
    <property type="entry name" value="D-isomer_DH_NAD-bd"/>
</dbReference>
<feature type="domain" description="D-isomer specific 2-hydroxyacid dehydrogenase NAD-binding" evidence="4">
    <location>
        <begin position="162"/>
        <end position="314"/>
    </location>
</feature>
<evidence type="ECO:0000259" key="4">
    <source>
        <dbReference type="Pfam" id="PF02826"/>
    </source>
</evidence>
<dbReference type="EMBL" id="BJWK01000018">
    <property type="protein sequence ID" value="GEM12069.1"/>
    <property type="molecule type" value="Genomic_DNA"/>
</dbReference>
<dbReference type="OrthoDB" id="9991913at2759"/>
<evidence type="ECO:0000256" key="1">
    <source>
        <dbReference type="ARBA" id="ARBA00023002"/>
    </source>
</evidence>
<organism evidence="5 6">
    <name type="scientific">Rhodotorula toruloides</name>
    <name type="common">Yeast</name>
    <name type="synonym">Rhodosporidium toruloides</name>
    <dbReference type="NCBI Taxonomy" id="5286"/>
    <lineage>
        <taxon>Eukaryota</taxon>
        <taxon>Fungi</taxon>
        <taxon>Dikarya</taxon>
        <taxon>Basidiomycota</taxon>
        <taxon>Pucciniomycotina</taxon>
        <taxon>Microbotryomycetes</taxon>
        <taxon>Sporidiobolales</taxon>
        <taxon>Sporidiobolaceae</taxon>
        <taxon>Rhodotorula</taxon>
    </lineage>
</organism>
<dbReference type="SUPFAM" id="SSF51735">
    <property type="entry name" value="NAD(P)-binding Rossmann-fold domains"/>
    <property type="match status" value="1"/>
</dbReference>
<dbReference type="Gene3D" id="3.40.50.720">
    <property type="entry name" value="NAD(P)-binding Rossmann-like Domain"/>
    <property type="match status" value="2"/>
</dbReference>
<keyword evidence="1 2" id="KW-0560">Oxidoreductase</keyword>
<proteinExistence type="inferred from homology"/>
<dbReference type="CDD" id="cd12168">
    <property type="entry name" value="Mand_dh_like"/>
    <property type="match status" value="1"/>
</dbReference>
<evidence type="ECO:0000313" key="6">
    <source>
        <dbReference type="Proteomes" id="UP000321518"/>
    </source>
</evidence>
<name>A0A511KNX4_RHOTO</name>
<evidence type="ECO:0000256" key="2">
    <source>
        <dbReference type="RuleBase" id="RU003719"/>
    </source>
</evidence>
<dbReference type="InterPro" id="IPR036291">
    <property type="entry name" value="NAD(P)-bd_dom_sf"/>
</dbReference>
<dbReference type="AlphaFoldDB" id="A0A511KNX4"/>
<feature type="domain" description="D-isomer specific 2-hydroxyacid dehydrogenase catalytic" evidence="3">
    <location>
        <begin position="70"/>
        <end position="336"/>
    </location>
</feature>
<gene>
    <name evidence="5" type="ORF">Rt10032_c18g6086</name>
</gene>
<evidence type="ECO:0000313" key="5">
    <source>
        <dbReference type="EMBL" id="GEM12069.1"/>
    </source>
</evidence>
<dbReference type="GO" id="GO:0051287">
    <property type="term" value="F:NAD binding"/>
    <property type="evidence" value="ECO:0007669"/>
    <property type="project" value="InterPro"/>
</dbReference>
<dbReference type="Pfam" id="PF00389">
    <property type="entry name" value="2-Hacid_dh"/>
    <property type="match status" value="1"/>
</dbReference>
<evidence type="ECO:0000259" key="3">
    <source>
        <dbReference type="Pfam" id="PF00389"/>
    </source>
</evidence>